<sequence length="215" mass="23709">MKTYVTDEKGNASLYLLWLLGIVALLFIIVLNMTKAFLTGHEASSVVEQAAFSGTSVYIRESKQAIADFDGDPDSILTRPHHGGKTIGELISEKQTEHEGNGYSPDQAYIKALNDVLPGEIDAHSELKDAFVDRFSSVSINDQVFGAVQSIIQNHADANPSDTRVILSNTDWRLEVESTVTFKSISDSNYIPVFQEKISSTGYGPKLLYLENVYN</sequence>
<dbReference type="EMBL" id="WJNH01000009">
    <property type="protein sequence ID" value="MRG87387.1"/>
    <property type="molecule type" value="Genomic_DNA"/>
</dbReference>
<gene>
    <name evidence="2" type="ORF">GH754_13910</name>
</gene>
<proteinExistence type="predicted"/>
<keyword evidence="1" id="KW-0472">Membrane</keyword>
<keyword evidence="3" id="KW-1185">Reference proteome</keyword>
<dbReference type="OrthoDB" id="2965951at2"/>
<accession>A0A6G1X8W8</accession>
<name>A0A6G1X8W8_9BACI</name>
<dbReference type="Proteomes" id="UP000480185">
    <property type="component" value="Unassembled WGS sequence"/>
</dbReference>
<dbReference type="AlphaFoldDB" id="A0A6G1X8W8"/>
<keyword evidence="1" id="KW-0812">Transmembrane</keyword>
<keyword evidence="1" id="KW-1133">Transmembrane helix</keyword>
<organism evidence="2 3">
    <name type="scientific">Salinibacillus xinjiangensis</name>
    <dbReference type="NCBI Taxonomy" id="1229268"/>
    <lineage>
        <taxon>Bacteria</taxon>
        <taxon>Bacillati</taxon>
        <taxon>Bacillota</taxon>
        <taxon>Bacilli</taxon>
        <taxon>Bacillales</taxon>
        <taxon>Bacillaceae</taxon>
        <taxon>Salinibacillus</taxon>
    </lineage>
</organism>
<evidence type="ECO:0000313" key="3">
    <source>
        <dbReference type="Proteomes" id="UP000480185"/>
    </source>
</evidence>
<reference evidence="2 3" key="1">
    <citation type="submission" date="2019-11" db="EMBL/GenBank/DDBJ databases">
        <authorList>
            <person name="Li J."/>
        </authorList>
    </citation>
    <scope>NUCLEOTIDE SEQUENCE [LARGE SCALE GENOMIC DNA]</scope>
    <source>
        <strain evidence="2 3">J4</strain>
    </source>
</reference>
<dbReference type="RefSeq" id="WP_153729281.1">
    <property type="nucleotide sequence ID" value="NZ_WJNH01000009.1"/>
</dbReference>
<protein>
    <submittedName>
        <fullName evidence="2">Uncharacterized protein</fullName>
    </submittedName>
</protein>
<evidence type="ECO:0000313" key="2">
    <source>
        <dbReference type="EMBL" id="MRG87387.1"/>
    </source>
</evidence>
<comment type="caution">
    <text evidence="2">The sequence shown here is derived from an EMBL/GenBank/DDBJ whole genome shotgun (WGS) entry which is preliminary data.</text>
</comment>
<evidence type="ECO:0000256" key="1">
    <source>
        <dbReference type="SAM" id="Phobius"/>
    </source>
</evidence>
<feature type="transmembrane region" description="Helical" evidence="1">
    <location>
        <begin position="12"/>
        <end position="31"/>
    </location>
</feature>